<dbReference type="InterPro" id="IPR021109">
    <property type="entry name" value="Peptidase_aspartic_dom_sf"/>
</dbReference>
<name>A0A015LG74_RHIIW</name>
<organism evidence="2 3">
    <name type="scientific">Rhizophagus irregularis (strain DAOM 197198w)</name>
    <name type="common">Glomus intraradices</name>
    <dbReference type="NCBI Taxonomy" id="1432141"/>
    <lineage>
        <taxon>Eukaryota</taxon>
        <taxon>Fungi</taxon>
        <taxon>Fungi incertae sedis</taxon>
        <taxon>Mucoromycota</taxon>
        <taxon>Glomeromycotina</taxon>
        <taxon>Glomeromycetes</taxon>
        <taxon>Glomerales</taxon>
        <taxon>Glomeraceae</taxon>
        <taxon>Rhizophagus</taxon>
    </lineage>
</organism>
<dbReference type="Proteomes" id="UP000022910">
    <property type="component" value="Unassembled WGS sequence"/>
</dbReference>
<accession>A0A015LG74</accession>
<comment type="caution">
    <text evidence="2">The sequence shown here is derived from an EMBL/GenBank/DDBJ whole genome shotgun (WGS) entry which is preliminary data.</text>
</comment>
<gene>
    <name evidence="2" type="ORF">RirG_077200</name>
</gene>
<feature type="region of interest" description="Disordered" evidence="1">
    <location>
        <begin position="168"/>
        <end position="193"/>
    </location>
</feature>
<dbReference type="AlphaFoldDB" id="A0A015LG74"/>
<sequence>MDDREIPSGTTTPRYIPERTEQNQGRPIGPKGMKWSNKRQVYYDPTEGLRKWREAGGPTKPREYGPRLTDGIPPYDIVGDVKNCRANITIGQLTNENPKYHKQLREGTYRPRKVEVIDSEEEDLILGNDIWKLYNAKINFEDHTLRIEEQGEIITIPVGYEREVIYESEESEDDEEYESNDEGEVFKMHQNFK</sequence>
<feature type="region of interest" description="Disordered" evidence="1">
    <location>
        <begin position="1"/>
        <end position="37"/>
    </location>
</feature>
<evidence type="ECO:0000313" key="3">
    <source>
        <dbReference type="Proteomes" id="UP000022910"/>
    </source>
</evidence>
<keyword evidence="3" id="KW-1185">Reference proteome</keyword>
<evidence type="ECO:0000313" key="2">
    <source>
        <dbReference type="EMBL" id="EXX71581.1"/>
    </source>
</evidence>
<dbReference type="EMBL" id="JEMT01016089">
    <property type="protein sequence ID" value="EXX71581.1"/>
    <property type="molecule type" value="Genomic_DNA"/>
</dbReference>
<reference evidence="2 3" key="1">
    <citation type="submission" date="2014-02" db="EMBL/GenBank/DDBJ databases">
        <title>Single nucleus genome sequencing reveals high similarity among nuclei of an endomycorrhizal fungus.</title>
        <authorList>
            <person name="Lin K."/>
            <person name="Geurts R."/>
            <person name="Zhang Z."/>
            <person name="Limpens E."/>
            <person name="Saunders D.G."/>
            <person name="Mu D."/>
            <person name="Pang E."/>
            <person name="Cao H."/>
            <person name="Cha H."/>
            <person name="Lin T."/>
            <person name="Zhou Q."/>
            <person name="Shang Y."/>
            <person name="Li Y."/>
            <person name="Ivanov S."/>
            <person name="Sharma T."/>
            <person name="Velzen R.V."/>
            <person name="Ruijter N.D."/>
            <person name="Aanen D.K."/>
            <person name="Win J."/>
            <person name="Kamoun S."/>
            <person name="Bisseling T."/>
            <person name="Huang S."/>
        </authorList>
    </citation>
    <scope>NUCLEOTIDE SEQUENCE [LARGE SCALE GENOMIC DNA]</scope>
    <source>
        <strain evidence="3">DAOM197198w</strain>
    </source>
</reference>
<protein>
    <submittedName>
        <fullName evidence="2">Uncharacterized protein</fullName>
    </submittedName>
</protein>
<dbReference type="Gene3D" id="2.40.70.10">
    <property type="entry name" value="Acid Proteases"/>
    <property type="match status" value="1"/>
</dbReference>
<dbReference type="HOGENOM" id="CLU_1409489_0_0_1"/>
<feature type="compositionally biased region" description="Acidic residues" evidence="1">
    <location>
        <begin position="168"/>
        <end position="183"/>
    </location>
</feature>
<proteinExistence type="predicted"/>
<evidence type="ECO:0000256" key="1">
    <source>
        <dbReference type="SAM" id="MobiDB-lite"/>
    </source>
</evidence>